<comment type="caution">
    <text evidence="4">The sequence shown here is derived from an EMBL/GenBank/DDBJ whole genome shotgun (WGS) entry which is preliminary data.</text>
</comment>
<evidence type="ECO:0000256" key="1">
    <source>
        <dbReference type="ARBA" id="ARBA00022801"/>
    </source>
</evidence>
<comment type="similarity">
    <text evidence="2">Belongs to the Nudix hydrolase family.</text>
</comment>
<dbReference type="Pfam" id="PF00293">
    <property type="entry name" value="NUDIX"/>
    <property type="match status" value="1"/>
</dbReference>
<dbReference type="Gene3D" id="3.90.79.10">
    <property type="entry name" value="Nucleoside Triphosphate Pyrophosphohydrolase"/>
    <property type="match status" value="1"/>
</dbReference>
<dbReference type="CDD" id="cd04678">
    <property type="entry name" value="NUDIX_MTH2_Nudt15"/>
    <property type="match status" value="1"/>
</dbReference>
<evidence type="ECO:0000256" key="2">
    <source>
        <dbReference type="RuleBase" id="RU003476"/>
    </source>
</evidence>
<sequence>MQAAGTPKPETKNVRVGVAVFALNRENKFVLGQRMGSHGAGTWALPGGHIEFNESFEECAIRELEEETGLEIENVQYLTATNDVMIDDGKHYVTVFLGARVKEGQEPEILEPNKCAEWRWIGWEELGEDRAKHVKAEKEGKETEGKKLFIPLLNLFEQRRGFEPVLSGEK</sequence>
<dbReference type="PANTHER" id="PTHR16099:SF5">
    <property type="entry name" value="NUCLEOTIDE TRIPHOSPHATE DIPHOSPHATASE NUDT15"/>
    <property type="match status" value="1"/>
</dbReference>
<dbReference type="InterPro" id="IPR020476">
    <property type="entry name" value="Nudix_hydrolase"/>
</dbReference>
<evidence type="ECO:0000313" key="4">
    <source>
        <dbReference type="EMBL" id="KAL2819008.1"/>
    </source>
</evidence>
<dbReference type="InterPro" id="IPR020084">
    <property type="entry name" value="NUDIX_hydrolase_CS"/>
</dbReference>
<dbReference type="PRINTS" id="PR00502">
    <property type="entry name" value="NUDIXFAMILY"/>
</dbReference>
<feature type="domain" description="Nudix hydrolase" evidence="3">
    <location>
        <begin position="13"/>
        <end position="143"/>
    </location>
</feature>
<evidence type="ECO:0000313" key="5">
    <source>
        <dbReference type="Proteomes" id="UP001610335"/>
    </source>
</evidence>
<dbReference type="PROSITE" id="PS51462">
    <property type="entry name" value="NUDIX"/>
    <property type="match status" value="1"/>
</dbReference>
<dbReference type="Proteomes" id="UP001610335">
    <property type="component" value="Unassembled WGS sequence"/>
</dbReference>
<dbReference type="InterPro" id="IPR015797">
    <property type="entry name" value="NUDIX_hydrolase-like_dom_sf"/>
</dbReference>
<gene>
    <name evidence="4" type="ORF">BDW59DRAFT_126276</name>
</gene>
<organism evidence="4 5">
    <name type="scientific">Aspergillus cavernicola</name>
    <dbReference type="NCBI Taxonomy" id="176166"/>
    <lineage>
        <taxon>Eukaryota</taxon>
        <taxon>Fungi</taxon>
        <taxon>Dikarya</taxon>
        <taxon>Ascomycota</taxon>
        <taxon>Pezizomycotina</taxon>
        <taxon>Eurotiomycetes</taxon>
        <taxon>Eurotiomycetidae</taxon>
        <taxon>Eurotiales</taxon>
        <taxon>Aspergillaceae</taxon>
        <taxon>Aspergillus</taxon>
        <taxon>Aspergillus subgen. Nidulantes</taxon>
    </lineage>
</organism>
<proteinExistence type="inferred from homology"/>
<protein>
    <submittedName>
        <fullName evidence="4">NUDIX hydrolase domain-like protein</fullName>
    </submittedName>
</protein>
<name>A0ABR4HU43_9EURO</name>
<evidence type="ECO:0000259" key="3">
    <source>
        <dbReference type="PROSITE" id="PS51462"/>
    </source>
</evidence>
<dbReference type="PANTHER" id="PTHR16099">
    <property type="entry name" value="8-OXO-DGTP DIPHOSPHATES NUDT15"/>
    <property type="match status" value="1"/>
</dbReference>
<dbReference type="EMBL" id="JBFXLS010000080">
    <property type="protein sequence ID" value="KAL2819008.1"/>
    <property type="molecule type" value="Genomic_DNA"/>
</dbReference>
<dbReference type="InterPro" id="IPR000086">
    <property type="entry name" value="NUDIX_hydrolase_dom"/>
</dbReference>
<dbReference type="PROSITE" id="PS00893">
    <property type="entry name" value="NUDIX_BOX"/>
    <property type="match status" value="1"/>
</dbReference>
<accession>A0ABR4HU43</accession>
<reference evidence="4 5" key="1">
    <citation type="submission" date="2024-07" db="EMBL/GenBank/DDBJ databases">
        <title>Section-level genome sequencing and comparative genomics of Aspergillus sections Usti and Cavernicolus.</title>
        <authorList>
            <consortium name="Lawrence Berkeley National Laboratory"/>
            <person name="Nybo J.L."/>
            <person name="Vesth T.C."/>
            <person name="Theobald S."/>
            <person name="Frisvad J.C."/>
            <person name="Larsen T.O."/>
            <person name="Kjaerboelling I."/>
            <person name="Rothschild-Mancinelli K."/>
            <person name="Lyhne E.K."/>
            <person name="Kogle M.E."/>
            <person name="Barry K."/>
            <person name="Clum A."/>
            <person name="Na H."/>
            <person name="Ledsgaard L."/>
            <person name="Lin J."/>
            <person name="Lipzen A."/>
            <person name="Kuo A."/>
            <person name="Riley R."/>
            <person name="Mondo S."/>
            <person name="LaButti K."/>
            <person name="Haridas S."/>
            <person name="Pangalinan J."/>
            <person name="Salamov A.A."/>
            <person name="Simmons B.A."/>
            <person name="Magnuson J.K."/>
            <person name="Chen J."/>
            <person name="Drula E."/>
            <person name="Henrissat B."/>
            <person name="Wiebenga A."/>
            <person name="Lubbers R.J."/>
            <person name="Gomes A.C."/>
            <person name="Makela M.R."/>
            <person name="Stajich J."/>
            <person name="Grigoriev I.V."/>
            <person name="Mortensen U.H."/>
            <person name="De vries R.P."/>
            <person name="Baker S.E."/>
            <person name="Andersen M.R."/>
        </authorList>
    </citation>
    <scope>NUCLEOTIDE SEQUENCE [LARGE SCALE GENOMIC DNA]</scope>
    <source>
        <strain evidence="4 5">CBS 600.67</strain>
    </source>
</reference>
<keyword evidence="5" id="KW-1185">Reference proteome</keyword>
<dbReference type="SUPFAM" id="SSF55811">
    <property type="entry name" value="Nudix"/>
    <property type="match status" value="1"/>
</dbReference>
<keyword evidence="1 2" id="KW-0378">Hydrolase</keyword>